<dbReference type="RefSeq" id="WP_068142533.1">
    <property type="nucleotide sequence ID" value="NZ_CP042914.1"/>
</dbReference>
<dbReference type="AlphaFoldDB" id="A0A5B9QS91"/>
<dbReference type="EMBL" id="CP042914">
    <property type="protein sequence ID" value="QEG40245.1"/>
    <property type="molecule type" value="Genomic_DNA"/>
</dbReference>
<evidence type="ECO:0000256" key="6">
    <source>
        <dbReference type="ARBA" id="ARBA00022781"/>
    </source>
</evidence>
<evidence type="ECO:0000256" key="17">
    <source>
        <dbReference type="SAM" id="Coils"/>
    </source>
</evidence>
<keyword evidence="6 15" id="KW-0375">Hydrogen ion transport</keyword>
<keyword evidence="7 15" id="KW-1133">Transmembrane helix</keyword>
<dbReference type="GO" id="GO:0045259">
    <property type="term" value="C:proton-transporting ATP synthase complex"/>
    <property type="evidence" value="ECO:0007669"/>
    <property type="project" value="UniProtKB-KW"/>
</dbReference>
<accession>A0A5B9QS91</accession>
<dbReference type="InterPro" id="IPR050059">
    <property type="entry name" value="ATP_synthase_B_chain"/>
</dbReference>
<evidence type="ECO:0000256" key="15">
    <source>
        <dbReference type="HAMAP-Rule" id="MF_01398"/>
    </source>
</evidence>
<keyword evidence="3 15" id="KW-1003">Cell membrane</keyword>
<evidence type="ECO:0000256" key="9">
    <source>
        <dbReference type="ARBA" id="ARBA00023136"/>
    </source>
</evidence>
<evidence type="ECO:0000256" key="3">
    <source>
        <dbReference type="ARBA" id="ARBA00022475"/>
    </source>
</evidence>
<feature type="transmembrane region" description="Helical" evidence="15">
    <location>
        <begin position="75"/>
        <end position="94"/>
    </location>
</feature>
<dbReference type="Pfam" id="PF00430">
    <property type="entry name" value="ATP-synt_B"/>
    <property type="match status" value="1"/>
</dbReference>
<evidence type="ECO:0000313" key="18">
    <source>
        <dbReference type="EMBL" id="QEG40245.1"/>
    </source>
</evidence>
<organism evidence="18 19">
    <name type="scientific">Roseimaritima ulvae</name>
    <dbReference type="NCBI Taxonomy" id="980254"/>
    <lineage>
        <taxon>Bacteria</taxon>
        <taxon>Pseudomonadati</taxon>
        <taxon>Planctomycetota</taxon>
        <taxon>Planctomycetia</taxon>
        <taxon>Pirellulales</taxon>
        <taxon>Pirellulaceae</taxon>
        <taxon>Roseimaritima</taxon>
    </lineage>
</organism>
<dbReference type="GO" id="GO:0046933">
    <property type="term" value="F:proton-transporting ATP synthase activity, rotational mechanism"/>
    <property type="evidence" value="ECO:0007669"/>
    <property type="project" value="UniProtKB-UniRule"/>
</dbReference>
<dbReference type="GO" id="GO:0005886">
    <property type="term" value="C:plasma membrane"/>
    <property type="evidence" value="ECO:0007669"/>
    <property type="project" value="UniProtKB-SubCell"/>
</dbReference>
<comment type="subunit">
    <text evidence="15">F-type ATPases have 2 components, F(1) - the catalytic core - and F(0) - the membrane proton channel. F(1) has five subunits: alpha(3), beta(3), gamma(1), delta(1), epsilon(1). F(0) has three main subunits: a(1), b(2) and c(10-14). The alpha and beta chains form an alternating ring which encloses part of the gamma chain. F(1) is attached to F(0) by a central stalk formed by the gamma and epsilon chains, while a peripheral stalk is formed by the delta and b chains.</text>
</comment>
<evidence type="ECO:0000256" key="11">
    <source>
        <dbReference type="ARBA" id="ARBA00025198"/>
    </source>
</evidence>
<gene>
    <name evidence="15 18" type="primary">atpF</name>
    <name evidence="18" type="ORF">UC8_22520</name>
</gene>
<keyword evidence="17" id="KW-0175">Coiled coil</keyword>
<evidence type="ECO:0000256" key="1">
    <source>
        <dbReference type="ARBA" id="ARBA00005513"/>
    </source>
</evidence>
<evidence type="ECO:0000256" key="8">
    <source>
        <dbReference type="ARBA" id="ARBA00023065"/>
    </source>
</evidence>
<dbReference type="CDD" id="cd06503">
    <property type="entry name" value="ATP-synt_Fo_b"/>
    <property type="match status" value="1"/>
</dbReference>
<keyword evidence="10 15" id="KW-0066">ATP synthesis</keyword>
<evidence type="ECO:0000256" key="13">
    <source>
        <dbReference type="ARBA" id="ARBA00026054"/>
    </source>
</evidence>
<evidence type="ECO:0000256" key="2">
    <source>
        <dbReference type="ARBA" id="ARBA00022448"/>
    </source>
</evidence>
<dbReference type="Proteomes" id="UP000325286">
    <property type="component" value="Chromosome"/>
</dbReference>
<comment type="function">
    <text evidence="11 15">F(1)F(0) ATP synthase produces ATP from ADP in the presence of a proton or sodium gradient. F-type ATPases consist of two structural domains, F(1) containing the extramembraneous catalytic core and F(0) containing the membrane proton channel, linked together by a central stalk and a peripheral stalk. During catalysis, ATP synthesis in the catalytic domain of F(1) is coupled via a rotary mechanism of the central stalk subunits to proton translocation.</text>
</comment>
<dbReference type="GO" id="GO:0046961">
    <property type="term" value="F:proton-transporting ATPase activity, rotational mechanism"/>
    <property type="evidence" value="ECO:0007669"/>
    <property type="project" value="TreeGrafter"/>
</dbReference>
<feature type="coiled-coil region" evidence="17">
    <location>
        <begin position="98"/>
        <end position="183"/>
    </location>
</feature>
<evidence type="ECO:0000313" key="19">
    <source>
        <dbReference type="Proteomes" id="UP000325286"/>
    </source>
</evidence>
<dbReference type="PANTHER" id="PTHR33445:SF1">
    <property type="entry name" value="ATP SYNTHASE SUBUNIT B"/>
    <property type="match status" value="1"/>
</dbReference>
<evidence type="ECO:0000256" key="5">
    <source>
        <dbReference type="ARBA" id="ARBA00022692"/>
    </source>
</evidence>
<dbReference type="HAMAP" id="MF_01398">
    <property type="entry name" value="ATP_synth_b_bprime"/>
    <property type="match status" value="1"/>
</dbReference>
<keyword evidence="8 15" id="KW-0406">Ion transport</keyword>
<keyword evidence="5 15" id="KW-0812">Transmembrane</keyword>
<evidence type="ECO:0000256" key="4">
    <source>
        <dbReference type="ARBA" id="ARBA00022547"/>
    </source>
</evidence>
<dbReference type="InterPro" id="IPR005864">
    <property type="entry name" value="ATP_synth_F0_bsu_bac"/>
</dbReference>
<comment type="subunit">
    <text evidence="13">F-type ATPases have 2 components, F(1) - the catalytic core - and F(0) - the membrane proton channel. F(1) has five subunits: alpha(3), beta(3), gamma(1), delta(1), epsilon(1). F(0) has four main subunits: a(1), b(2) and c(10-14). The alpha and beta chains form an alternating ring which encloses part of the gamma chain. F(1) is attached to F(0) by a central stalk formed by the gamma and epsilon chains, while a peripheral stalk is formed by the delta and b chains.</text>
</comment>
<keyword evidence="2 15" id="KW-0813">Transport</keyword>
<dbReference type="PANTHER" id="PTHR33445">
    <property type="entry name" value="ATP SYNTHASE SUBUNIT B', CHLOROPLASTIC"/>
    <property type="match status" value="1"/>
</dbReference>
<evidence type="ECO:0000256" key="12">
    <source>
        <dbReference type="ARBA" id="ARBA00025614"/>
    </source>
</evidence>
<proteinExistence type="inferred from homology"/>
<reference evidence="18 19" key="1">
    <citation type="submission" date="2019-08" db="EMBL/GenBank/DDBJ databases">
        <title>Deep-cultivation of Planctomycetes and their phenomic and genomic characterization uncovers novel biology.</title>
        <authorList>
            <person name="Wiegand S."/>
            <person name="Jogler M."/>
            <person name="Boedeker C."/>
            <person name="Pinto D."/>
            <person name="Vollmers J."/>
            <person name="Rivas-Marin E."/>
            <person name="Kohn T."/>
            <person name="Peeters S.H."/>
            <person name="Heuer A."/>
            <person name="Rast P."/>
            <person name="Oberbeckmann S."/>
            <person name="Bunk B."/>
            <person name="Jeske O."/>
            <person name="Meyerdierks A."/>
            <person name="Storesund J.E."/>
            <person name="Kallscheuer N."/>
            <person name="Luecker S."/>
            <person name="Lage O.M."/>
            <person name="Pohl T."/>
            <person name="Merkel B.J."/>
            <person name="Hornburger P."/>
            <person name="Mueller R.-W."/>
            <person name="Bruemmer F."/>
            <person name="Labrenz M."/>
            <person name="Spormann A.M."/>
            <person name="Op den Camp H."/>
            <person name="Overmann J."/>
            <person name="Amann R."/>
            <person name="Jetten M.S.M."/>
            <person name="Mascher T."/>
            <person name="Medema M.H."/>
            <person name="Devos D.P."/>
            <person name="Kaster A.-K."/>
            <person name="Ovreas L."/>
            <person name="Rohde M."/>
            <person name="Galperin M.Y."/>
            <person name="Jogler C."/>
        </authorList>
    </citation>
    <scope>NUCLEOTIDE SEQUENCE [LARGE SCALE GENOMIC DNA]</scope>
    <source>
        <strain evidence="18 19">UC8</strain>
    </source>
</reference>
<dbReference type="GO" id="GO:0012505">
    <property type="term" value="C:endomembrane system"/>
    <property type="evidence" value="ECO:0007669"/>
    <property type="project" value="UniProtKB-SubCell"/>
</dbReference>
<keyword evidence="4 15" id="KW-0138">CF(0)</keyword>
<evidence type="ECO:0000256" key="14">
    <source>
        <dbReference type="ARBA" id="ARBA00037847"/>
    </source>
</evidence>
<comment type="function">
    <text evidence="12">Component of the F(0) channel, it forms part of the peripheral stalk, linking F(1) to F(0). The b'-subunit is a diverged and duplicated form of b found in plants and photosynthetic bacteria.</text>
</comment>
<protein>
    <recommendedName>
        <fullName evidence="15">ATP synthase subunit b</fullName>
    </recommendedName>
    <alternativeName>
        <fullName evidence="15">ATP synthase F(0) sector subunit b</fullName>
    </alternativeName>
    <alternativeName>
        <fullName evidence="15">ATPase subunit I</fullName>
    </alternativeName>
    <alternativeName>
        <fullName evidence="15">F-type ATPase subunit b</fullName>
        <shortName evidence="15">F-ATPase subunit b</shortName>
    </alternativeName>
</protein>
<dbReference type="KEGG" id="rul:UC8_22520"/>
<dbReference type="OrthoDB" id="274361at2"/>
<dbReference type="NCBIfam" id="TIGR01144">
    <property type="entry name" value="ATP_synt_b"/>
    <property type="match status" value="1"/>
</dbReference>
<sequence>MPRFSLWILFTLALGFVVALAPASRVIAQDAGETEAQVAVDEPAEENGLAEEGEHSHAAEDHPASPLLNVDVGAAIWNLLIFAAVFFILAVFVWPPILKGLQAREEKIRSDLEGAEQSRVQAETLRAELDKQIGDAQSQVQAMLAEARRDAEVAGQKIVEDAKSEAERQRERAVADIETAKKVALSEMAGQTADIAMTLAKQVVGRELKADDHADLIRQSLDRLPSNN</sequence>
<comment type="subcellular location">
    <subcellularLocation>
        <location evidence="15">Cell membrane</location>
        <topology evidence="15">Single-pass membrane protein</topology>
    </subcellularLocation>
    <subcellularLocation>
        <location evidence="14">Endomembrane system</location>
        <topology evidence="14">Single-pass membrane protein</topology>
    </subcellularLocation>
</comment>
<evidence type="ECO:0000256" key="10">
    <source>
        <dbReference type="ARBA" id="ARBA00023310"/>
    </source>
</evidence>
<keyword evidence="19" id="KW-1185">Reference proteome</keyword>
<evidence type="ECO:0000256" key="7">
    <source>
        <dbReference type="ARBA" id="ARBA00022989"/>
    </source>
</evidence>
<comment type="similarity">
    <text evidence="1 15 16">Belongs to the ATPase B chain family.</text>
</comment>
<keyword evidence="9 15" id="KW-0472">Membrane</keyword>
<name>A0A5B9QS91_9BACT</name>
<evidence type="ECO:0000256" key="16">
    <source>
        <dbReference type="RuleBase" id="RU003848"/>
    </source>
</evidence>
<dbReference type="InterPro" id="IPR002146">
    <property type="entry name" value="ATP_synth_b/b'su_bac/chlpt"/>
</dbReference>